<gene>
    <name evidence="3" type="ORF">J7I42_16450</name>
</gene>
<name>A0ABS3YVB1_9BACT</name>
<organism evidence="3 4">
    <name type="scientific">Niastella soli</name>
    <dbReference type="NCBI Taxonomy" id="2821487"/>
    <lineage>
        <taxon>Bacteria</taxon>
        <taxon>Pseudomonadati</taxon>
        <taxon>Bacteroidota</taxon>
        <taxon>Chitinophagia</taxon>
        <taxon>Chitinophagales</taxon>
        <taxon>Chitinophagaceae</taxon>
        <taxon>Niastella</taxon>
    </lineage>
</organism>
<dbReference type="Proteomes" id="UP000677244">
    <property type="component" value="Unassembled WGS sequence"/>
</dbReference>
<feature type="transmembrane region" description="Helical" evidence="1">
    <location>
        <begin position="38"/>
        <end position="58"/>
    </location>
</feature>
<dbReference type="InterPro" id="IPR012171">
    <property type="entry name" value="Fatty_acid_desaturase"/>
</dbReference>
<comment type="caution">
    <text evidence="3">The sequence shown here is derived from an EMBL/GenBank/DDBJ whole genome shotgun (WGS) entry which is preliminary data.</text>
</comment>
<reference evidence="3 4" key="1">
    <citation type="submission" date="2021-03" db="EMBL/GenBank/DDBJ databases">
        <title>Assistant Professor.</title>
        <authorList>
            <person name="Huq M.A."/>
        </authorList>
    </citation>
    <scope>NUCLEOTIDE SEQUENCE [LARGE SCALE GENOMIC DNA]</scope>
    <source>
        <strain evidence="3 4">MAH-29</strain>
    </source>
</reference>
<dbReference type="Pfam" id="PF00487">
    <property type="entry name" value="FA_desaturase"/>
    <property type="match status" value="1"/>
</dbReference>
<feature type="transmembrane region" description="Helical" evidence="1">
    <location>
        <begin position="209"/>
        <end position="228"/>
    </location>
</feature>
<dbReference type="CDD" id="cd03506">
    <property type="entry name" value="Delta6-FADS-like"/>
    <property type="match status" value="1"/>
</dbReference>
<evidence type="ECO:0000313" key="4">
    <source>
        <dbReference type="Proteomes" id="UP000677244"/>
    </source>
</evidence>
<protein>
    <submittedName>
        <fullName evidence="3">Acyl-CoA desaturase</fullName>
    </submittedName>
</protein>
<keyword evidence="4" id="KW-1185">Reference proteome</keyword>
<feature type="transmembrane region" description="Helical" evidence="1">
    <location>
        <begin position="64"/>
        <end position="86"/>
    </location>
</feature>
<proteinExistence type="predicted"/>
<keyword evidence="1" id="KW-1133">Transmembrane helix</keyword>
<keyword evidence="1" id="KW-0812">Transmembrane</keyword>
<dbReference type="PIRSF" id="PIRSF015921">
    <property type="entry name" value="FA_sphinglp_des"/>
    <property type="match status" value="1"/>
</dbReference>
<evidence type="ECO:0000259" key="2">
    <source>
        <dbReference type="Pfam" id="PF00487"/>
    </source>
</evidence>
<dbReference type="PANTHER" id="PTHR19353:SF19">
    <property type="entry name" value="DELTA(5) FATTY ACID DESATURASE C-RELATED"/>
    <property type="match status" value="1"/>
</dbReference>
<feature type="transmembrane region" description="Helical" evidence="1">
    <location>
        <begin position="234"/>
        <end position="253"/>
    </location>
</feature>
<dbReference type="EMBL" id="JAGHKO010000004">
    <property type="protein sequence ID" value="MBO9201876.1"/>
    <property type="molecule type" value="Genomic_DNA"/>
</dbReference>
<dbReference type="RefSeq" id="WP_209139933.1">
    <property type="nucleotide sequence ID" value="NZ_JAGHKO010000004.1"/>
</dbReference>
<sequence>MPKITFSNKNHLFFQSVKNSVEDYFQNNRLKKTGNWKLYVKALILIPLAVAIYCWLLFGNYSWPVGIILSGLFGFTLVCIAFNVMHDACHGSYSGKKWVNEFMGLSMNILGSNAFLWKIKHNIIHHTYTNIEGVDDDIANGPLLRQCITQKWMPIHRYQFIYMFILYSVSTLAWMWGTDFHKYFSKKIHTTVIKKINAGQHIMFWVSKMLYIFFYVVVPVCFLGWQAWLTGFLILHITMGLVLSVVFQLAHVVEKTSFDSVAKENKVIASEWAIHEVKTTADFAPKNKVISWLVGGLNFQIEHHLFPQISHIHYPALSKIIRKQCELFGLPYNYYPTLRQAIYSHVQLMKQLGRRNHQ</sequence>
<dbReference type="PANTHER" id="PTHR19353">
    <property type="entry name" value="FATTY ACID DESATURASE 2"/>
    <property type="match status" value="1"/>
</dbReference>
<dbReference type="InterPro" id="IPR005804">
    <property type="entry name" value="FA_desaturase_dom"/>
</dbReference>
<evidence type="ECO:0000313" key="3">
    <source>
        <dbReference type="EMBL" id="MBO9201876.1"/>
    </source>
</evidence>
<feature type="domain" description="Fatty acid desaturase" evidence="2">
    <location>
        <begin position="62"/>
        <end position="335"/>
    </location>
</feature>
<keyword evidence="1" id="KW-0472">Membrane</keyword>
<evidence type="ECO:0000256" key="1">
    <source>
        <dbReference type="SAM" id="Phobius"/>
    </source>
</evidence>
<feature type="transmembrane region" description="Helical" evidence="1">
    <location>
        <begin position="160"/>
        <end position="177"/>
    </location>
</feature>
<accession>A0ABS3YVB1</accession>